<reference evidence="4 5" key="1">
    <citation type="submission" date="2015-08" db="EMBL/GenBank/DDBJ databases">
        <title>Complete genome sequence of Sulfurifustis variabilis.</title>
        <authorList>
            <person name="Miura A."/>
            <person name="Kojima H."/>
            <person name="Fukui M."/>
        </authorList>
    </citation>
    <scope>NUCLEOTIDE SEQUENCE [LARGE SCALE GENOMIC DNA]</scope>
    <source>
        <strain evidence="5">skN76</strain>
    </source>
</reference>
<dbReference type="InterPro" id="IPR005183">
    <property type="entry name" value="DUF305_CopM-like"/>
</dbReference>
<name>A0A1B4V808_9GAMM</name>
<dbReference type="PANTHER" id="PTHR36933">
    <property type="entry name" value="SLL0788 PROTEIN"/>
    <property type="match status" value="1"/>
</dbReference>
<accession>A0A1B4V808</accession>
<organism evidence="4 5">
    <name type="scientific">Sulfurifustis variabilis</name>
    <dbReference type="NCBI Taxonomy" id="1675686"/>
    <lineage>
        <taxon>Bacteria</taxon>
        <taxon>Pseudomonadati</taxon>
        <taxon>Pseudomonadota</taxon>
        <taxon>Gammaproteobacteria</taxon>
        <taxon>Acidiferrobacterales</taxon>
        <taxon>Acidiferrobacteraceae</taxon>
        <taxon>Sulfurifustis</taxon>
    </lineage>
</organism>
<dbReference type="Pfam" id="PF03713">
    <property type="entry name" value="DUF305"/>
    <property type="match status" value="1"/>
</dbReference>
<dbReference type="Proteomes" id="UP000218899">
    <property type="component" value="Chromosome"/>
</dbReference>
<dbReference type="AlphaFoldDB" id="A0A1B4V808"/>
<sequence>MKRAGRAAALSLAALGLVVGVLASPEDDFARAMHEGMTNMTAEMERAGMSGDPDRDFLAMMIPHHAGAVEMARLELVHGRDPLVRRLAEEIIASQAAEIQAMRARLAVLEKGQDADPGGFPAIHGTRGAPPAHSNGQAGSGALGP</sequence>
<dbReference type="Gene3D" id="1.20.1260.10">
    <property type="match status" value="1"/>
</dbReference>
<dbReference type="KEGG" id="sva:SVA_3108"/>
<dbReference type="EMBL" id="AP014936">
    <property type="protein sequence ID" value="BAU49656.1"/>
    <property type="molecule type" value="Genomic_DNA"/>
</dbReference>
<protein>
    <recommendedName>
        <fullName evidence="3">DUF305 domain-containing protein</fullName>
    </recommendedName>
</protein>
<feature type="domain" description="DUF305" evidence="3">
    <location>
        <begin position="27"/>
        <end position="104"/>
    </location>
</feature>
<keyword evidence="5" id="KW-1185">Reference proteome</keyword>
<evidence type="ECO:0000313" key="5">
    <source>
        <dbReference type="Proteomes" id="UP000218899"/>
    </source>
</evidence>
<dbReference type="PANTHER" id="PTHR36933:SF1">
    <property type="entry name" value="SLL0788 PROTEIN"/>
    <property type="match status" value="1"/>
</dbReference>
<evidence type="ECO:0000256" key="2">
    <source>
        <dbReference type="SAM" id="SignalP"/>
    </source>
</evidence>
<feature type="region of interest" description="Disordered" evidence="1">
    <location>
        <begin position="117"/>
        <end position="145"/>
    </location>
</feature>
<proteinExistence type="predicted"/>
<keyword evidence="2" id="KW-0732">Signal</keyword>
<dbReference type="OrthoDB" id="8603558at2"/>
<evidence type="ECO:0000256" key="1">
    <source>
        <dbReference type="SAM" id="MobiDB-lite"/>
    </source>
</evidence>
<dbReference type="InterPro" id="IPR012347">
    <property type="entry name" value="Ferritin-like"/>
</dbReference>
<evidence type="ECO:0000313" key="4">
    <source>
        <dbReference type="EMBL" id="BAU49656.1"/>
    </source>
</evidence>
<gene>
    <name evidence="4" type="ORF">SVA_3108</name>
</gene>
<feature type="signal peptide" evidence="2">
    <location>
        <begin position="1"/>
        <end position="23"/>
    </location>
</feature>
<feature type="chain" id="PRO_5008571237" description="DUF305 domain-containing protein" evidence="2">
    <location>
        <begin position="24"/>
        <end position="145"/>
    </location>
</feature>
<evidence type="ECO:0000259" key="3">
    <source>
        <dbReference type="Pfam" id="PF03713"/>
    </source>
</evidence>